<evidence type="ECO:0000256" key="2">
    <source>
        <dbReference type="PROSITE-ProRule" id="PRU00176"/>
    </source>
</evidence>
<dbReference type="AlphaFoldDB" id="A0AAW0FXG4"/>
<accession>A0AAW0FXG4</accession>
<dbReference type="SUPFAM" id="SSF54928">
    <property type="entry name" value="RNA-binding domain, RBD"/>
    <property type="match status" value="2"/>
</dbReference>
<dbReference type="PROSITE" id="PS50102">
    <property type="entry name" value="RRM"/>
    <property type="match status" value="2"/>
</dbReference>
<organism evidence="5 6">
    <name type="scientific">Cerrena zonata</name>
    <dbReference type="NCBI Taxonomy" id="2478898"/>
    <lineage>
        <taxon>Eukaryota</taxon>
        <taxon>Fungi</taxon>
        <taxon>Dikarya</taxon>
        <taxon>Basidiomycota</taxon>
        <taxon>Agaricomycotina</taxon>
        <taxon>Agaricomycetes</taxon>
        <taxon>Polyporales</taxon>
        <taxon>Cerrenaceae</taxon>
        <taxon>Cerrena</taxon>
    </lineage>
</organism>
<evidence type="ECO:0000259" key="4">
    <source>
        <dbReference type="PROSITE" id="PS50102"/>
    </source>
</evidence>
<dbReference type="InterPro" id="IPR050502">
    <property type="entry name" value="Euk_RNA-bind_prot"/>
</dbReference>
<name>A0AAW0FXG4_9APHY</name>
<dbReference type="PANTHER" id="PTHR48025">
    <property type="entry name" value="OS02G0815200 PROTEIN"/>
    <property type="match status" value="1"/>
</dbReference>
<dbReference type="InterPro" id="IPR012677">
    <property type="entry name" value="Nucleotide-bd_a/b_plait_sf"/>
</dbReference>
<feature type="domain" description="RRM" evidence="4">
    <location>
        <begin position="248"/>
        <end position="330"/>
    </location>
</feature>
<gene>
    <name evidence="5" type="ORF">QCA50_010712</name>
</gene>
<dbReference type="InterPro" id="IPR000504">
    <property type="entry name" value="RRM_dom"/>
</dbReference>
<dbReference type="Proteomes" id="UP001385951">
    <property type="component" value="Unassembled WGS sequence"/>
</dbReference>
<evidence type="ECO:0000256" key="3">
    <source>
        <dbReference type="SAM" id="MobiDB-lite"/>
    </source>
</evidence>
<evidence type="ECO:0000313" key="5">
    <source>
        <dbReference type="EMBL" id="KAK7685905.1"/>
    </source>
</evidence>
<dbReference type="GO" id="GO:0005634">
    <property type="term" value="C:nucleus"/>
    <property type="evidence" value="ECO:0007669"/>
    <property type="project" value="TreeGrafter"/>
</dbReference>
<keyword evidence="6" id="KW-1185">Reference proteome</keyword>
<proteinExistence type="predicted"/>
<dbReference type="SMART" id="SM00360">
    <property type="entry name" value="RRM"/>
    <property type="match status" value="3"/>
</dbReference>
<dbReference type="Pfam" id="PF00076">
    <property type="entry name" value="RRM_1"/>
    <property type="match status" value="1"/>
</dbReference>
<dbReference type="Gene3D" id="3.30.70.330">
    <property type="match status" value="2"/>
</dbReference>
<reference evidence="5 6" key="1">
    <citation type="submission" date="2022-09" db="EMBL/GenBank/DDBJ databases">
        <authorList>
            <person name="Palmer J.M."/>
        </authorList>
    </citation>
    <scope>NUCLEOTIDE SEQUENCE [LARGE SCALE GENOMIC DNA]</scope>
    <source>
        <strain evidence="5 6">DSM 7382</strain>
    </source>
</reference>
<keyword evidence="1 2" id="KW-0694">RNA-binding</keyword>
<sequence length="479" mass="51907">MSFFKYNRDGYVVRVENVAPSVSSQEIVELFSNLIGDVDKCSGFMGEGNRRFLELSFSSQDASKKALCMTGYTVAGVPLSVSPMHAIASNRVLKHNKQPDNRRNLYVLGLPFDLTKSELVEIFSRYGAVAHAVILATVDNASRRRGFIVMGTHAEARIAMEGLSRKEIKGHTIDVSWAVVQRSQGFLDGGDRTVMLSNPSGSPPTSPSVDAEPAMSTPLSNISTPALATPLLGQNLPLSASDHFCASTTLLVTNLPAPLFSSSSDLYPLLCPFGEVKHVKILSSNPSVLPQGTISVIVEYTSFTSARDARDTLRGQVYANQPLQVDFWGSNSAPTGIDSMDRGSTMDLKARLNPHAPPFTINSANFNDPTLRSSPYLRQRDLNVFENVTHGWNALQSAPLTPVPTTPYNNCLLPPPVTHRPSSAPSRYVGPVMTAPSNEQLGPSIWSTEGRFSRASPWSHSSHDLPNLSSPAFNSSYLA</sequence>
<dbReference type="InterPro" id="IPR035979">
    <property type="entry name" value="RBD_domain_sf"/>
</dbReference>
<dbReference type="PANTHER" id="PTHR48025:SF1">
    <property type="entry name" value="RRM DOMAIN-CONTAINING PROTEIN"/>
    <property type="match status" value="1"/>
</dbReference>
<feature type="region of interest" description="Disordered" evidence="3">
    <location>
        <begin position="196"/>
        <end position="216"/>
    </location>
</feature>
<evidence type="ECO:0000313" key="6">
    <source>
        <dbReference type="Proteomes" id="UP001385951"/>
    </source>
</evidence>
<protein>
    <recommendedName>
        <fullName evidence="4">RRM domain-containing protein</fullName>
    </recommendedName>
</protein>
<dbReference type="CDD" id="cd00590">
    <property type="entry name" value="RRM_SF"/>
    <property type="match status" value="1"/>
</dbReference>
<evidence type="ECO:0000256" key="1">
    <source>
        <dbReference type="ARBA" id="ARBA00022884"/>
    </source>
</evidence>
<comment type="caution">
    <text evidence="5">The sequence shown here is derived from an EMBL/GenBank/DDBJ whole genome shotgun (WGS) entry which is preliminary data.</text>
</comment>
<dbReference type="EMBL" id="JASBNA010000018">
    <property type="protein sequence ID" value="KAK7685905.1"/>
    <property type="molecule type" value="Genomic_DNA"/>
</dbReference>
<feature type="domain" description="RRM" evidence="4">
    <location>
        <begin position="103"/>
        <end position="180"/>
    </location>
</feature>
<dbReference type="GO" id="GO:0003729">
    <property type="term" value="F:mRNA binding"/>
    <property type="evidence" value="ECO:0007669"/>
    <property type="project" value="TreeGrafter"/>
</dbReference>